<proteinExistence type="predicted"/>
<evidence type="ECO:0000256" key="1">
    <source>
        <dbReference type="ARBA" id="ARBA00004141"/>
    </source>
</evidence>
<keyword evidence="2 5" id="KW-0812">Transmembrane</keyword>
<name>A0A512DJI0_9PROT</name>
<keyword evidence="4 5" id="KW-0472">Membrane</keyword>
<accession>A0A512DJI0</accession>
<gene>
    <name evidence="6" type="ORF">SAE02_04980</name>
</gene>
<keyword evidence="3 5" id="KW-1133">Transmembrane helix</keyword>
<feature type="transmembrane region" description="Helical" evidence="5">
    <location>
        <begin position="66"/>
        <end position="86"/>
    </location>
</feature>
<dbReference type="Pfam" id="PF07681">
    <property type="entry name" value="DoxX"/>
    <property type="match status" value="1"/>
</dbReference>
<evidence type="ECO:0000256" key="3">
    <source>
        <dbReference type="ARBA" id="ARBA00022989"/>
    </source>
</evidence>
<keyword evidence="7" id="KW-1185">Reference proteome</keyword>
<feature type="transmembrane region" description="Helical" evidence="5">
    <location>
        <begin position="93"/>
        <end position="113"/>
    </location>
</feature>
<comment type="caution">
    <text evidence="6">The sequence shown here is derived from an EMBL/GenBank/DDBJ whole genome shotgun (WGS) entry which is preliminary data.</text>
</comment>
<dbReference type="InterPro" id="IPR032808">
    <property type="entry name" value="DoxX"/>
</dbReference>
<sequence length="158" mass="17147">MTPRTLPFDPKLRTSREAGWMSGRAAKSIRWIALLGLCAAYLQGGLNKATDFGGAIAEMEHFGLMPAAPFAVATIVLELAASLMILAGIHRWAGALALAGFTLMATLIAGRFWEMAPPERFMAANSFFEHLGLIGGFLLVAWHDLDSRARLRTSAMDR</sequence>
<protein>
    <recommendedName>
        <fullName evidence="8">DoxX family protein</fullName>
    </recommendedName>
</protein>
<evidence type="ECO:0000313" key="7">
    <source>
        <dbReference type="Proteomes" id="UP000321523"/>
    </source>
</evidence>
<evidence type="ECO:0008006" key="8">
    <source>
        <dbReference type="Google" id="ProtNLM"/>
    </source>
</evidence>
<evidence type="ECO:0000256" key="5">
    <source>
        <dbReference type="SAM" id="Phobius"/>
    </source>
</evidence>
<organism evidence="6 7">
    <name type="scientific">Skermanella aerolata</name>
    <dbReference type="NCBI Taxonomy" id="393310"/>
    <lineage>
        <taxon>Bacteria</taxon>
        <taxon>Pseudomonadati</taxon>
        <taxon>Pseudomonadota</taxon>
        <taxon>Alphaproteobacteria</taxon>
        <taxon>Rhodospirillales</taxon>
        <taxon>Azospirillaceae</taxon>
        <taxon>Skermanella</taxon>
    </lineage>
</organism>
<comment type="subcellular location">
    <subcellularLocation>
        <location evidence="1">Membrane</location>
        <topology evidence="1">Multi-pass membrane protein</topology>
    </subcellularLocation>
</comment>
<dbReference type="Proteomes" id="UP000321523">
    <property type="component" value="Unassembled WGS sequence"/>
</dbReference>
<evidence type="ECO:0000313" key="6">
    <source>
        <dbReference type="EMBL" id="GEO36350.1"/>
    </source>
</evidence>
<dbReference type="GO" id="GO:0016020">
    <property type="term" value="C:membrane"/>
    <property type="evidence" value="ECO:0007669"/>
    <property type="project" value="UniProtKB-SubCell"/>
</dbReference>
<feature type="transmembrane region" description="Helical" evidence="5">
    <location>
        <begin position="125"/>
        <end position="142"/>
    </location>
</feature>
<evidence type="ECO:0000256" key="2">
    <source>
        <dbReference type="ARBA" id="ARBA00022692"/>
    </source>
</evidence>
<feature type="transmembrane region" description="Helical" evidence="5">
    <location>
        <begin position="29"/>
        <end position="46"/>
    </location>
</feature>
<dbReference type="RefSeq" id="WP_244619394.1">
    <property type="nucleotide sequence ID" value="NZ_BJYZ01000002.1"/>
</dbReference>
<reference evidence="6 7" key="1">
    <citation type="submission" date="2019-07" db="EMBL/GenBank/DDBJ databases">
        <title>Whole genome shotgun sequence of Skermanella aerolata NBRC 106429.</title>
        <authorList>
            <person name="Hosoyama A."/>
            <person name="Uohara A."/>
            <person name="Ohji S."/>
            <person name="Ichikawa N."/>
        </authorList>
    </citation>
    <scope>NUCLEOTIDE SEQUENCE [LARGE SCALE GENOMIC DNA]</scope>
    <source>
        <strain evidence="6 7">NBRC 106429</strain>
    </source>
</reference>
<dbReference type="AlphaFoldDB" id="A0A512DJI0"/>
<dbReference type="EMBL" id="BJYZ01000002">
    <property type="protein sequence ID" value="GEO36350.1"/>
    <property type="molecule type" value="Genomic_DNA"/>
</dbReference>
<evidence type="ECO:0000256" key="4">
    <source>
        <dbReference type="ARBA" id="ARBA00023136"/>
    </source>
</evidence>